<dbReference type="Proteomes" id="UP001595851">
    <property type="component" value="Unassembled WGS sequence"/>
</dbReference>
<sequence>MRVLNPRPSLAAALTVLLSCVPSVRGDLSAAVQVTAADLASVVLVAIAVLIVKPATLPARVLVLAPVAGAVAIATLASPDALVSLPGYVRYVQVFVLVPLAVLATVRDRTDILIVGGSLVGVAALQGLVGCVQVLTGNGASYAGEPVRAVGTFGALDVMGMANVVGYGTIILLSVGLALRGRARAAALGGAALLCVPLALSLSRGAWLALLGASLAVLFLRNRALAARVVLLGAVAAVALALGPGTGSDLLERRVTSITSAATQPDQSVNDRYHLWLAATNMWLDRPLTGVGPRRFARLRDTYAPIGLSTGSDTDDPVNGYRRQPLLSPHNMYLLTLSEQGLLGLAAFGTFLACMARWAVRGRTLTAVGLLTWQIIAFAYGDIGGPATPVMSVVLGLVLTLVARPEVLAPTPLRGALR</sequence>
<feature type="transmembrane region" description="Helical" evidence="5">
    <location>
        <begin position="342"/>
        <end position="360"/>
    </location>
</feature>
<dbReference type="GO" id="GO:0016874">
    <property type="term" value="F:ligase activity"/>
    <property type="evidence" value="ECO:0007669"/>
    <property type="project" value="UniProtKB-KW"/>
</dbReference>
<protein>
    <submittedName>
        <fullName evidence="7">O-antigen ligase family protein</fullName>
    </submittedName>
</protein>
<evidence type="ECO:0000313" key="8">
    <source>
        <dbReference type="Proteomes" id="UP001595851"/>
    </source>
</evidence>
<feature type="transmembrane region" description="Helical" evidence="5">
    <location>
        <begin position="59"/>
        <end position="76"/>
    </location>
</feature>
<evidence type="ECO:0000256" key="1">
    <source>
        <dbReference type="ARBA" id="ARBA00004141"/>
    </source>
</evidence>
<reference evidence="8" key="1">
    <citation type="journal article" date="2019" name="Int. J. Syst. Evol. Microbiol.">
        <title>The Global Catalogue of Microorganisms (GCM) 10K type strain sequencing project: providing services to taxonomists for standard genome sequencing and annotation.</title>
        <authorList>
            <consortium name="The Broad Institute Genomics Platform"/>
            <consortium name="The Broad Institute Genome Sequencing Center for Infectious Disease"/>
            <person name="Wu L."/>
            <person name="Ma J."/>
        </authorList>
    </citation>
    <scope>NUCLEOTIDE SEQUENCE [LARGE SCALE GENOMIC DNA]</scope>
    <source>
        <strain evidence="8">TBRC 1276</strain>
    </source>
</reference>
<dbReference type="PROSITE" id="PS51257">
    <property type="entry name" value="PROKAR_LIPOPROTEIN"/>
    <property type="match status" value="1"/>
</dbReference>
<keyword evidence="2 5" id="KW-0812">Transmembrane</keyword>
<dbReference type="RefSeq" id="WP_379530154.1">
    <property type="nucleotide sequence ID" value="NZ_JBHSBI010000011.1"/>
</dbReference>
<feature type="transmembrane region" description="Helical" evidence="5">
    <location>
        <begin position="372"/>
        <end position="402"/>
    </location>
</feature>
<keyword evidence="8" id="KW-1185">Reference proteome</keyword>
<evidence type="ECO:0000256" key="5">
    <source>
        <dbReference type="SAM" id="Phobius"/>
    </source>
</evidence>
<dbReference type="PANTHER" id="PTHR37422">
    <property type="entry name" value="TEICHURONIC ACID BIOSYNTHESIS PROTEIN TUAE"/>
    <property type="match status" value="1"/>
</dbReference>
<feature type="transmembrane region" description="Helical" evidence="5">
    <location>
        <begin position="155"/>
        <end position="179"/>
    </location>
</feature>
<evidence type="ECO:0000313" key="7">
    <source>
        <dbReference type="EMBL" id="MFC4010135.1"/>
    </source>
</evidence>
<keyword evidence="7" id="KW-0436">Ligase</keyword>
<accession>A0ABV8GAN0</accession>
<feature type="domain" description="O-antigen ligase-related" evidence="6">
    <location>
        <begin position="191"/>
        <end position="348"/>
    </location>
</feature>
<evidence type="ECO:0000259" key="6">
    <source>
        <dbReference type="Pfam" id="PF04932"/>
    </source>
</evidence>
<keyword evidence="4 5" id="KW-0472">Membrane</keyword>
<name>A0ABV8GAN0_9ACTN</name>
<dbReference type="Pfam" id="PF04932">
    <property type="entry name" value="Wzy_C"/>
    <property type="match status" value="1"/>
</dbReference>
<proteinExistence type="predicted"/>
<dbReference type="PANTHER" id="PTHR37422:SF13">
    <property type="entry name" value="LIPOPOLYSACCHARIDE BIOSYNTHESIS PROTEIN PA4999-RELATED"/>
    <property type="match status" value="1"/>
</dbReference>
<keyword evidence="3 5" id="KW-1133">Transmembrane helix</keyword>
<feature type="transmembrane region" description="Helical" evidence="5">
    <location>
        <begin position="88"/>
        <end position="106"/>
    </location>
</feature>
<comment type="subcellular location">
    <subcellularLocation>
        <location evidence="1">Membrane</location>
        <topology evidence="1">Multi-pass membrane protein</topology>
    </subcellularLocation>
</comment>
<dbReference type="InterPro" id="IPR051533">
    <property type="entry name" value="WaaL-like"/>
</dbReference>
<evidence type="ECO:0000256" key="4">
    <source>
        <dbReference type="ARBA" id="ARBA00023136"/>
    </source>
</evidence>
<feature type="transmembrane region" description="Helical" evidence="5">
    <location>
        <begin position="191"/>
        <end position="219"/>
    </location>
</feature>
<dbReference type="EMBL" id="JBHSBI010000011">
    <property type="protein sequence ID" value="MFC4010135.1"/>
    <property type="molecule type" value="Genomic_DNA"/>
</dbReference>
<organism evidence="7 8">
    <name type="scientific">Nonomuraea purpurea</name>
    <dbReference type="NCBI Taxonomy" id="1849276"/>
    <lineage>
        <taxon>Bacteria</taxon>
        <taxon>Bacillati</taxon>
        <taxon>Actinomycetota</taxon>
        <taxon>Actinomycetes</taxon>
        <taxon>Streptosporangiales</taxon>
        <taxon>Streptosporangiaceae</taxon>
        <taxon>Nonomuraea</taxon>
    </lineage>
</organism>
<feature type="transmembrane region" description="Helical" evidence="5">
    <location>
        <begin position="36"/>
        <end position="52"/>
    </location>
</feature>
<feature type="transmembrane region" description="Helical" evidence="5">
    <location>
        <begin position="113"/>
        <end position="135"/>
    </location>
</feature>
<evidence type="ECO:0000256" key="3">
    <source>
        <dbReference type="ARBA" id="ARBA00022989"/>
    </source>
</evidence>
<feature type="transmembrane region" description="Helical" evidence="5">
    <location>
        <begin position="225"/>
        <end position="244"/>
    </location>
</feature>
<gene>
    <name evidence="7" type="ORF">ACFOY2_23105</name>
</gene>
<dbReference type="InterPro" id="IPR007016">
    <property type="entry name" value="O-antigen_ligase-rel_domated"/>
</dbReference>
<evidence type="ECO:0000256" key="2">
    <source>
        <dbReference type="ARBA" id="ARBA00022692"/>
    </source>
</evidence>
<comment type="caution">
    <text evidence="7">The sequence shown here is derived from an EMBL/GenBank/DDBJ whole genome shotgun (WGS) entry which is preliminary data.</text>
</comment>